<evidence type="ECO:0000313" key="1">
    <source>
        <dbReference type="EMBL" id="KAK3907626.1"/>
    </source>
</evidence>
<dbReference type="AlphaFoldDB" id="A0AAE1L5D9"/>
<dbReference type="Proteomes" id="UP001219518">
    <property type="component" value="Unassembled WGS sequence"/>
</dbReference>
<reference evidence="1" key="1">
    <citation type="submission" date="2021-07" db="EMBL/GenBank/DDBJ databases">
        <authorList>
            <person name="Catto M.A."/>
            <person name="Jacobson A."/>
            <person name="Kennedy G."/>
            <person name="Labadie P."/>
            <person name="Hunt B.G."/>
            <person name="Srinivasan R."/>
        </authorList>
    </citation>
    <scope>NUCLEOTIDE SEQUENCE</scope>
    <source>
        <strain evidence="1">PL_HMW_Pooled</strain>
        <tissue evidence="1">Head</tissue>
    </source>
</reference>
<proteinExistence type="predicted"/>
<evidence type="ECO:0000313" key="2">
    <source>
        <dbReference type="Proteomes" id="UP001219518"/>
    </source>
</evidence>
<keyword evidence="2" id="KW-1185">Reference proteome</keyword>
<protein>
    <submittedName>
        <fullName evidence="1">L-2,4-diaminobutyric acid acetyltransferase</fullName>
    </submittedName>
</protein>
<dbReference type="EMBL" id="JAHWGI010000014">
    <property type="protein sequence ID" value="KAK3907626.1"/>
    <property type="molecule type" value="Genomic_DNA"/>
</dbReference>
<organism evidence="1 2">
    <name type="scientific">Frankliniella fusca</name>
    <dbReference type="NCBI Taxonomy" id="407009"/>
    <lineage>
        <taxon>Eukaryota</taxon>
        <taxon>Metazoa</taxon>
        <taxon>Ecdysozoa</taxon>
        <taxon>Arthropoda</taxon>
        <taxon>Hexapoda</taxon>
        <taxon>Insecta</taxon>
        <taxon>Pterygota</taxon>
        <taxon>Neoptera</taxon>
        <taxon>Paraneoptera</taxon>
        <taxon>Thysanoptera</taxon>
        <taxon>Terebrantia</taxon>
        <taxon>Thripoidea</taxon>
        <taxon>Thripidae</taxon>
        <taxon>Frankliniella</taxon>
    </lineage>
</organism>
<name>A0AAE1L5D9_9NEOP</name>
<accession>A0AAE1L5D9</accession>
<reference evidence="1" key="2">
    <citation type="journal article" date="2023" name="BMC Genomics">
        <title>Pest status, molecular evolution, and epigenetic factors derived from the genome assembly of Frankliniella fusca, a thysanopteran phytovirus vector.</title>
        <authorList>
            <person name="Catto M.A."/>
            <person name="Labadie P.E."/>
            <person name="Jacobson A.L."/>
            <person name="Kennedy G.G."/>
            <person name="Srinivasan R."/>
            <person name="Hunt B.G."/>
        </authorList>
    </citation>
    <scope>NUCLEOTIDE SEQUENCE</scope>
    <source>
        <strain evidence="1">PL_HMW_Pooled</strain>
    </source>
</reference>
<sequence length="108" mass="12757">MEKICVTSIVDLNYRMEFPSHSFVSVIYLHIIFLWRITKDSQEKSLHTVKCRAICFFCRYLSGDVGIGSSIENNAINLYSLFRIVKKKRMHLDSKNKNERVQFEHQPD</sequence>
<gene>
    <name evidence="1" type="ORF">KUF71_018262</name>
</gene>
<comment type="caution">
    <text evidence="1">The sequence shown here is derived from an EMBL/GenBank/DDBJ whole genome shotgun (WGS) entry which is preliminary data.</text>
</comment>